<keyword evidence="3" id="KW-1185">Reference proteome</keyword>
<feature type="compositionally biased region" description="Polar residues" evidence="1">
    <location>
        <begin position="36"/>
        <end position="47"/>
    </location>
</feature>
<proteinExistence type="predicted"/>
<evidence type="ECO:0000256" key="1">
    <source>
        <dbReference type="SAM" id="MobiDB-lite"/>
    </source>
</evidence>
<reference evidence="2 3" key="1">
    <citation type="journal article" date="2022" name="Nat. Ecol. Evol.">
        <title>A masculinizing supergene underlies an exaggerated male reproductive morph in a spider.</title>
        <authorList>
            <person name="Hendrickx F."/>
            <person name="De Corte Z."/>
            <person name="Sonet G."/>
            <person name="Van Belleghem S.M."/>
            <person name="Kostlbacher S."/>
            <person name="Vangestel C."/>
        </authorList>
    </citation>
    <scope>NUCLEOTIDE SEQUENCE [LARGE SCALE GENOMIC DNA]</scope>
    <source>
        <strain evidence="2">W744_W776</strain>
    </source>
</reference>
<organism evidence="2 3">
    <name type="scientific">Oedothorax gibbosus</name>
    <dbReference type="NCBI Taxonomy" id="931172"/>
    <lineage>
        <taxon>Eukaryota</taxon>
        <taxon>Metazoa</taxon>
        <taxon>Ecdysozoa</taxon>
        <taxon>Arthropoda</taxon>
        <taxon>Chelicerata</taxon>
        <taxon>Arachnida</taxon>
        <taxon>Araneae</taxon>
        <taxon>Araneomorphae</taxon>
        <taxon>Entelegynae</taxon>
        <taxon>Araneoidea</taxon>
        <taxon>Linyphiidae</taxon>
        <taxon>Erigoninae</taxon>
        <taxon>Oedothorax</taxon>
    </lineage>
</organism>
<sequence length="66" mass="7359">MPRQCVTGPQTRVISGLSSYPCLFFRRGGREKLDNNKPNSLCATQSKRSVKEDAKGTIGKMKRNSE</sequence>
<accession>A0AAV6VIT3</accession>
<dbReference type="EMBL" id="JAFNEN010000075">
    <property type="protein sequence ID" value="KAG8195983.1"/>
    <property type="molecule type" value="Genomic_DNA"/>
</dbReference>
<comment type="caution">
    <text evidence="2">The sequence shown here is derived from an EMBL/GenBank/DDBJ whole genome shotgun (WGS) entry which is preliminary data.</text>
</comment>
<dbReference type="AlphaFoldDB" id="A0AAV6VIT3"/>
<protein>
    <submittedName>
        <fullName evidence="2">Uncharacterized protein</fullName>
    </submittedName>
</protein>
<evidence type="ECO:0000313" key="2">
    <source>
        <dbReference type="EMBL" id="KAG8195983.1"/>
    </source>
</evidence>
<dbReference type="Proteomes" id="UP000827092">
    <property type="component" value="Unassembled WGS sequence"/>
</dbReference>
<name>A0AAV6VIT3_9ARAC</name>
<evidence type="ECO:0000313" key="3">
    <source>
        <dbReference type="Proteomes" id="UP000827092"/>
    </source>
</evidence>
<feature type="region of interest" description="Disordered" evidence="1">
    <location>
        <begin position="34"/>
        <end position="66"/>
    </location>
</feature>
<gene>
    <name evidence="2" type="ORF">JTE90_028957</name>
</gene>